<dbReference type="Proteomes" id="UP000830395">
    <property type="component" value="Chromosome 17"/>
</dbReference>
<evidence type="ECO:0000313" key="2">
    <source>
        <dbReference type="Proteomes" id="UP000830395"/>
    </source>
</evidence>
<proteinExistence type="predicted"/>
<comment type="caution">
    <text evidence="1">The sequence shown here is derived from an EMBL/GenBank/DDBJ whole genome shotgun (WGS) entry which is preliminary data.</text>
</comment>
<evidence type="ECO:0000313" key="1">
    <source>
        <dbReference type="EMBL" id="MCJ8742238.1"/>
    </source>
</evidence>
<protein>
    <submittedName>
        <fullName evidence="1">Uncharacterized protein</fullName>
    </submittedName>
</protein>
<sequence>MLPSPLRPLVPLSALALLGWCWYTFRKKRSLCERAKEELLVSSAARKQSMVENVAVQEAAADGSTLAARDVKTHCHFQSQEKQEGDQNLDSNCSLLSSTMDDSSVLSGASQVTILTSTPIVRLLKGIRPEPEGEVSRAQASLLLAEKPETEPGKEDDAVKGHSDFKAIEMESFTKQPTGIVHPKEHGVTDVSEKQSERVPSLSEADCRVVEVINGATEEITAIGGGILKRKGHAEPRVTPQSQVQLQKEIDENNSLAVTKTDLDGLTKTVEESDPLSTFLAGKDSGCSTCYSEDGVEAEKASSKSQAVEKTSSTVPVSSETPHAVARKNGKLSGQKADASKGANGVQCVNGESGVSSKRDTQSRNLPHTLWNVEVPAHLVGRLIGKKGKYISSLKQSSGAKIYVSTLPYTYEFQICHIEGSEVQVEKALALIRKKFKDLDLSNRLSSLQPAAVHSLPITSWLLLPQDRTVEVIVPRVEAANYLFIQQHTHPTYYGLRSLAEQMLFCYCHSGCPSLPTPVEAGVLCAARSPDGAWWRAQVIQHYKDSNVVQIRYVDYGGYVTVNLNSLKQIRSDFVALPFQASEVMLENIAPLPGKGTFSFEAKEALEELTQGIPLIMKVTGSQSGLPLVHMWRHAGEEMISVNGVLVERGLCSWLDSH</sequence>
<organism evidence="1 2">
    <name type="scientific">Pangasius djambal</name>
    <dbReference type="NCBI Taxonomy" id="1691987"/>
    <lineage>
        <taxon>Eukaryota</taxon>
        <taxon>Metazoa</taxon>
        <taxon>Chordata</taxon>
        <taxon>Craniata</taxon>
        <taxon>Vertebrata</taxon>
        <taxon>Euteleostomi</taxon>
        <taxon>Actinopterygii</taxon>
        <taxon>Neopterygii</taxon>
        <taxon>Teleostei</taxon>
        <taxon>Ostariophysi</taxon>
        <taxon>Siluriformes</taxon>
        <taxon>Pangasiidae</taxon>
        <taxon>Pangasius</taxon>
    </lineage>
</organism>
<reference evidence="1" key="1">
    <citation type="submission" date="2020-02" db="EMBL/GenBank/DDBJ databases">
        <title>Genome sequencing of the panga catfish, Pangasius djambal.</title>
        <authorList>
            <person name="Wen M."/>
            <person name="Zahm M."/>
            <person name="Roques C."/>
            <person name="Cabau C."/>
            <person name="Klopp C."/>
            <person name="Donnadieu C."/>
            <person name="Jouanno E."/>
            <person name="Avarre J.-C."/>
            <person name="Campet M."/>
            <person name="Ha T."/>
            <person name="Dugue R."/>
            <person name="Lampietro C."/>
            <person name="Louis A."/>
            <person name="Herpin A."/>
            <person name="Echchiki A."/>
            <person name="Berthelot C."/>
            <person name="Parey E."/>
            <person name="Roest-Crollius H."/>
            <person name="Braasch I."/>
            <person name="Postlethwait J.H."/>
            <person name="Bobe J."/>
            <person name="Montfort J."/>
            <person name="Bouchez O."/>
            <person name="Begum T."/>
            <person name="Schartl M."/>
            <person name="Gustiano R."/>
            <person name="Guiguen Y."/>
        </authorList>
    </citation>
    <scope>NUCLEOTIDE SEQUENCE</scope>
    <source>
        <strain evidence="1">Pdj_M5554</strain>
    </source>
</reference>
<gene>
    <name evidence="1" type="ORF">PDJAM_G00079760</name>
</gene>
<accession>A0ACC5Z3M0</accession>
<keyword evidence="2" id="KW-1185">Reference proteome</keyword>
<dbReference type="EMBL" id="CM040991">
    <property type="protein sequence ID" value="MCJ8742238.1"/>
    <property type="molecule type" value="Genomic_DNA"/>
</dbReference>
<name>A0ACC5Z3M0_9TELE</name>